<keyword evidence="1" id="KW-0472">Membrane</keyword>
<dbReference type="PROSITE" id="PS51485">
    <property type="entry name" value="PHYTOCYANIN"/>
    <property type="match status" value="1"/>
</dbReference>
<dbReference type="EMBL" id="SZYD01000019">
    <property type="protein sequence ID" value="KAD2393846.1"/>
    <property type="molecule type" value="Genomic_DNA"/>
</dbReference>
<dbReference type="InterPro" id="IPR008972">
    <property type="entry name" value="Cupredoxin"/>
</dbReference>
<dbReference type="SUPFAM" id="SSF49503">
    <property type="entry name" value="Cupredoxins"/>
    <property type="match status" value="1"/>
</dbReference>
<dbReference type="InterPro" id="IPR003245">
    <property type="entry name" value="Phytocyanin_dom"/>
</dbReference>
<dbReference type="GO" id="GO:0005886">
    <property type="term" value="C:plasma membrane"/>
    <property type="evidence" value="ECO:0007669"/>
    <property type="project" value="TreeGrafter"/>
</dbReference>
<reference evidence="3 4" key="1">
    <citation type="submission" date="2019-05" db="EMBL/GenBank/DDBJ databases">
        <title>Mikania micrantha, genome provides insights into the molecular mechanism of rapid growth.</title>
        <authorList>
            <person name="Liu B."/>
        </authorList>
    </citation>
    <scope>NUCLEOTIDE SEQUENCE [LARGE SCALE GENOMIC DNA]</scope>
    <source>
        <strain evidence="3">NLD-2019</strain>
        <tissue evidence="3">Leaf</tissue>
    </source>
</reference>
<dbReference type="Gene3D" id="6.10.250.2940">
    <property type="match status" value="1"/>
</dbReference>
<dbReference type="SUPFAM" id="SSF64484">
    <property type="entry name" value="beta and beta-prime subunits of DNA dependent RNA-polymerase"/>
    <property type="match status" value="1"/>
</dbReference>
<evidence type="ECO:0000256" key="1">
    <source>
        <dbReference type="SAM" id="Phobius"/>
    </source>
</evidence>
<dbReference type="Pfam" id="PF02298">
    <property type="entry name" value="Cu_bind_like"/>
    <property type="match status" value="1"/>
</dbReference>
<keyword evidence="4" id="KW-1185">Reference proteome</keyword>
<dbReference type="InterPro" id="IPR039391">
    <property type="entry name" value="Phytocyanin-like"/>
</dbReference>
<dbReference type="OrthoDB" id="5421909at2759"/>
<dbReference type="Proteomes" id="UP000326396">
    <property type="component" value="Linkage Group LG9"/>
</dbReference>
<dbReference type="PANTHER" id="PTHR33021">
    <property type="entry name" value="BLUE COPPER PROTEIN"/>
    <property type="match status" value="1"/>
</dbReference>
<comment type="caution">
    <text evidence="3">The sequence shown here is derived from an EMBL/GenBank/DDBJ whole genome shotgun (WGS) entry which is preliminary data.</text>
</comment>
<dbReference type="PANTHER" id="PTHR33021:SF522">
    <property type="entry name" value="PHYTOCYANIN DOMAIN-CONTAINING PROTEIN"/>
    <property type="match status" value="1"/>
</dbReference>
<keyword evidence="1" id="KW-1133">Transmembrane helix</keyword>
<evidence type="ECO:0000313" key="4">
    <source>
        <dbReference type="Proteomes" id="UP000326396"/>
    </source>
</evidence>
<dbReference type="AlphaFoldDB" id="A0A5N6LNX8"/>
<gene>
    <name evidence="3" type="ORF">E3N88_40823</name>
</gene>
<protein>
    <recommendedName>
        <fullName evidence="2">Phytocyanin domain-containing protein</fullName>
    </recommendedName>
</protein>
<dbReference type="Gene3D" id="2.60.40.420">
    <property type="entry name" value="Cupredoxins - blue copper proteins"/>
    <property type="match status" value="1"/>
</dbReference>
<evidence type="ECO:0000259" key="2">
    <source>
        <dbReference type="PROSITE" id="PS51485"/>
    </source>
</evidence>
<feature type="transmembrane region" description="Helical" evidence="1">
    <location>
        <begin position="6"/>
        <end position="31"/>
    </location>
</feature>
<feature type="domain" description="Phytocyanin" evidence="2">
    <location>
        <begin position="27"/>
        <end position="135"/>
    </location>
</feature>
<organism evidence="3 4">
    <name type="scientific">Mikania micrantha</name>
    <name type="common">bitter vine</name>
    <dbReference type="NCBI Taxonomy" id="192012"/>
    <lineage>
        <taxon>Eukaryota</taxon>
        <taxon>Viridiplantae</taxon>
        <taxon>Streptophyta</taxon>
        <taxon>Embryophyta</taxon>
        <taxon>Tracheophyta</taxon>
        <taxon>Spermatophyta</taxon>
        <taxon>Magnoliopsida</taxon>
        <taxon>eudicotyledons</taxon>
        <taxon>Gunneridae</taxon>
        <taxon>Pentapetalae</taxon>
        <taxon>asterids</taxon>
        <taxon>campanulids</taxon>
        <taxon>Asterales</taxon>
        <taxon>Asteraceae</taxon>
        <taxon>Asteroideae</taxon>
        <taxon>Heliantheae alliance</taxon>
        <taxon>Eupatorieae</taxon>
        <taxon>Mikania</taxon>
    </lineage>
</organism>
<accession>A0A5N6LNX8</accession>
<keyword evidence="1" id="KW-0812">Transmembrane</keyword>
<name>A0A5N6LNX8_9ASTR</name>
<sequence>MAYVKLNFVVTTIMMAYMHFPTMMAATAYVFGGAYKWTLPPIPNFYKEWTKEKKFFTFDRYYIWFKKKEHTFAEVESKKAYDTCNATTALYVVDDPGGLVITLKEVGVYYFFCTLHCKEGHKTQQGCNIAVQVAVDLYSSVTSVLHRVVDTAIRTSDAGYLTRRLVEVVQHIVAFTIDLSQ</sequence>
<proteinExistence type="predicted"/>
<dbReference type="GO" id="GO:0009055">
    <property type="term" value="F:electron transfer activity"/>
    <property type="evidence" value="ECO:0007669"/>
    <property type="project" value="InterPro"/>
</dbReference>
<evidence type="ECO:0000313" key="3">
    <source>
        <dbReference type="EMBL" id="KAD2393846.1"/>
    </source>
</evidence>